<evidence type="ECO:0000259" key="3">
    <source>
        <dbReference type="Pfam" id="PF20990"/>
    </source>
</evidence>
<dbReference type="OrthoDB" id="143710at2"/>
<dbReference type="InterPro" id="IPR048389">
    <property type="entry name" value="YciQ-like_C"/>
</dbReference>
<feature type="domain" description="DUF2207" evidence="2">
    <location>
        <begin position="37"/>
        <end position="218"/>
    </location>
</feature>
<protein>
    <recommendedName>
        <fullName evidence="6">DUF2207 domain-containing protein</fullName>
    </recommendedName>
</protein>
<dbReference type="Pfam" id="PF20990">
    <property type="entry name" value="DUF2207_C"/>
    <property type="match status" value="1"/>
</dbReference>
<reference evidence="4 5" key="1">
    <citation type="submission" date="2017-07" db="EMBL/GenBank/DDBJ databases">
        <title>Draft whole genome sequences of clinical Proprionibacteriaceae strains.</title>
        <authorList>
            <person name="Bernier A.-M."/>
            <person name="Bernard K."/>
            <person name="Domingo M.-C."/>
        </authorList>
    </citation>
    <scope>NUCLEOTIDE SEQUENCE [LARGE SCALE GENOMIC DNA]</scope>
    <source>
        <strain evidence="4 5">NML 150081</strain>
    </source>
</reference>
<evidence type="ECO:0000259" key="2">
    <source>
        <dbReference type="Pfam" id="PF09972"/>
    </source>
</evidence>
<dbReference type="InterPro" id="IPR018702">
    <property type="entry name" value="DUF2207"/>
</dbReference>
<evidence type="ECO:0000313" key="4">
    <source>
        <dbReference type="EMBL" id="OYN92504.1"/>
    </source>
</evidence>
<feature type="transmembrane region" description="Helical" evidence="1">
    <location>
        <begin position="245"/>
        <end position="262"/>
    </location>
</feature>
<dbReference type="EMBL" id="NMVJ01000001">
    <property type="protein sequence ID" value="OYN92504.1"/>
    <property type="molecule type" value="Genomic_DNA"/>
</dbReference>
<keyword evidence="1" id="KW-1133">Transmembrane helix</keyword>
<name>A0A255ELY7_9ACTN</name>
<dbReference type="Pfam" id="PF09972">
    <property type="entry name" value="DUF2207"/>
    <property type="match status" value="1"/>
</dbReference>
<evidence type="ECO:0008006" key="6">
    <source>
        <dbReference type="Google" id="ProtNLM"/>
    </source>
</evidence>
<feature type="transmembrane region" description="Helical" evidence="1">
    <location>
        <begin position="418"/>
        <end position="437"/>
    </location>
</feature>
<keyword evidence="5" id="KW-1185">Reference proteome</keyword>
<dbReference type="AlphaFoldDB" id="A0A255ELY7"/>
<sequence length="568" mass="61404">MSGSVHLRRIPAVIMVALLAITVWAGGALPARAEGMVETYDVQAILNEDGTIDVDATITFASDGVPGTLEQRFATTEAALDNREYRYQLSKVEVTADGSPVSGATITEEGDATVVTVPTDGLNGSVTISYTVAGATHAKGPDATDVRWRALQGLSAPVRDFNAVVSAPPGSVGIDCNAGSPDAPSKCNEWVTSTHNNPDPYFRAGPLGQGQMVEFSLVYPTSVVPVTEDLQERWSLDRAFSFSPLPLLVALGVLVVGGLVLWSMHRRAGRDAAPTGDPIRIAEFRAAGEGLSEFQVIEDVRPGQVGTMFDERVDPIDITASLIDLAVRGHLHITELPRANEYDPTDWEIRRGKAQGEGLHAYEQRIIEALTPQADSVTKVSQLPETLPNSLNDIQSALYDELVERGWYEQRPDSTRNLWKTGGWIGLGVAVVATVVLAAFTGFGLLGLVLVMLALGLLLVSEEMPARTANGSRILEGMLALRADLVNRPTDEMPPGKELRELSELLPYAVVLGGSDRWLKAFVESDDDDVADPRDLSWYHAPDTWHLRDFPGSMRNFITSVSGVLFLR</sequence>
<keyword evidence="1" id="KW-0812">Transmembrane</keyword>
<gene>
    <name evidence="4" type="ORF">CGZ91_03200</name>
</gene>
<feature type="domain" description="Predicted membrane protein YciQ-like C-terminal" evidence="3">
    <location>
        <begin position="298"/>
        <end position="522"/>
    </location>
</feature>
<comment type="caution">
    <text evidence="4">The sequence shown here is derived from an EMBL/GenBank/DDBJ whole genome shotgun (WGS) entry which is preliminary data.</text>
</comment>
<organism evidence="4 5">
    <name type="scientific">Parenemella sanctibonifatiensis</name>
    <dbReference type="NCBI Taxonomy" id="2016505"/>
    <lineage>
        <taxon>Bacteria</taxon>
        <taxon>Bacillati</taxon>
        <taxon>Actinomycetota</taxon>
        <taxon>Actinomycetes</taxon>
        <taxon>Propionibacteriales</taxon>
        <taxon>Propionibacteriaceae</taxon>
        <taxon>Parenemella</taxon>
    </lineage>
</organism>
<dbReference type="Proteomes" id="UP000216300">
    <property type="component" value="Unassembled WGS sequence"/>
</dbReference>
<dbReference type="RefSeq" id="WP_094452464.1">
    <property type="nucleotide sequence ID" value="NZ_NMVJ01000001.1"/>
</dbReference>
<accession>A0A255ELY7</accession>
<evidence type="ECO:0000313" key="5">
    <source>
        <dbReference type="Proteomes" id="UP000216300"/>
    </source>
</evidence>
<evidence type="ECO:0000256" key="1">
    <source>
        <dbReference type="SAM" id="Phobius"/>
    </source>
</evidence>
<proteinExistence type="predicted"/>
<keyword evidence="1" id="KW-0472">Membrane</keyword>